<reference evidence="2 3" key="1">
    <citation type="journal article" date="2012" name="J. Bacteriol.">
        <title>Complete Genome Sequence of Paenibacillus mucilaginosus 3016, a Bacterium Functional as Microbial Fertilizer.</title>
        <authorList>
            <person name="Ma M."/>
            <person name="Wang Z."/>
            <person name="Li L."/>
            <person name="Jiang X."/>
            <person name="Guan D."/>
            <person name="Cao F."/>
            <person name="Chen H."/>
            <person name="Wang X."/>
            <person name="Shen D."/>
            <person name="Du B."/>
            <person name="Li J."/>
        </authorList>
    </citation>
    <scope>NUCLEOTIDE SEQUENCE [LARGE SCALE GENOMIC DNA]</scope>
    <source>
        <strain evidence="2 3">3016</strain>
    </source>
</reference>
<dbReference type="RefSeq" id="WP_014370449.1">
    <property type="nucleotide sequence ID" value="NC_016935.1"/>
</dbReference>
<dbReference type="SUPFAM" id="SSF56219">
    <property type="entry name" value="DNase I-like"/>
    <property type="match status" value="1"/>
</dbReference>
<dbReference type="Proteomes" id="UP000007523">
    <property type="component" value="Chromosome"/>
</dbReference>
<keyword evidence="3" id="KW-1185">Reference proteome</keyword>
<evidence type="ECO:0000313" key="3">
    <source>
        <dbReference type="Proteomes" id="UP000007523"/>
    </source>
</evidence>
<name>H6NNY6_9BACL</name>
<evidence type="ECO:0000313" key="2">
    <source>
        <dbReference type="EMBL" id="AFC30512.1"/>
    </source>
</evidence>
<evidence type="ECO:0000259" key="1">
    <source>
        <dbReference type="Pfam" id="PF03372"/>
    </source>
</evidence>
<dbReference type="Pfam" id="PF03372">
    <property type="entry name" value="Exo_endo_phos"/>
    <property type="match status" value="1"/>
</dbReference>
<dbReference type="InterPro" id="IPR036691">
    <property type="entry name" value="Endo/exonu/phosph_ase_sf"/>
</dbReference>
<dbReference type="STRING" id="1116391.PM3016_3693"/>
<dbReference type="HOGENOM" id="CLU_1281709_0_0_9"/>
<dbReference type="AlphaFoldDB" id="H6NNY6"/>
<proteinExistence type="predicted"/>
<dbReference type="Gene3D" id="3.60.10.10">
    <property type="entry name" value="Endonuclease/exonuclease/phosphatase"/>
    <property type="match status" value="1"/>
</dbReference>
<dbReference type="EMBL" id="CP003235">
    <property type="protein sequence ID" value="AFC30512.1"/>
    <property type="molecule type" value="Genomic_DNA"/>
</dbReference>
<dbReference type="KEGG" id="pmq:PM3016_3693"/>
<protein>
    <submittedName>
        <fullName evidence="2">Cytolethal distending toxin protein B</fullName>
    </submittedName>
</protein>
<accession>H6NNY6</accession>
<feature type="domain" description="Endonuclease/exonuclease/phosphatase" evidence="1">
    <location>
        <begin position="6"/>
        <end position="239"/>
    </location>
</feature>
<dbReference type="GO" id="GO:0003824">
    <property type="term" value="F:catalytic activity"/>
    <property type="evidence" value="ECO:0007669"/>
    <property type="project" value="InterPro"/>
</dbReference>
<dbReference type="InterPro" id="IPR005135">
    <property type="entry name" value="Endo/exonuclease/phosphatase"/>
</dbReference>
<gene>
    <name evidence="2" type="ORF">PM3016_3693</name>
</gene>
<organism evidence="2 3">
    <name type="scientific">Paenibacillus mucilaginosus 3016</name>
    <dbReference type="NCBI Taxonomy" id="1116391"/>
    <lineage>
        <taxon>Bacteria</taxon>
        <taxon>Bacillati</taxon>
        <taxon>Bacillota</taxon>
        <taxon>Bacilli</taxon>
        <taxon>Bacillales</taxon>
        <taxon>Paenibacillaceae</taxon>
        <taxon>Paenibacillus</taxon>
    </lineage>
</organism>
<sequence length="248" mass="27884">MKITILTWNMQGADSKDPYKQGNKINTLKRWIGCFSEPFVMCIQESGRHAFINDAINDGSLQLVDNRGVYKGTIRMGSRLELFVLFYEDADAGNNRCSLAVITRAEYTTKETRVIWHETDDGLRPSLGIKIKDADNLEIFSHHAPSSEARFAASYSINQLDDVSAGNGYNKFVYAGDFNCSPIELEKKFGRKPWKCTCSSKETHKSGGRIDYVVTPENSDINLVIPPAAIKGDNLSSDHYPQFFEYTT</sequence>